<proteinExistence type="predicted"/>
<dbReference type="AlphaFoldDB" id="A0A2N8ZHM8"/>
<sequence length="38" mass="4138">MGYQLEQSVVSSHYKCGIYVALAEYSLCPIASKVIATN</sequence>
<gene>
    <name evidence="1" type="ORF">VTAP4600_A3458</name>
</gene>
<evidence type="ECO:0000313" key="1">
    <source>
        <dbReference type="EMBL" id="SON51405.1"/>
    </source>
</evidence>
<accession>A0A2N8ZHM8</accession>
<dbReference type="EMBL" id="LT960611">
    <property type="protein sequence ID" value="SON51405.1"/>
    <property type="molecule type" value="Genomic_DNA"/>
</dbReference>
<reference evidence="1 2" key="1">
    <citation type="submission" date="2017-10" db="EMBL/GenBank/DDBJ databases">
        <authorList>
            <person name="Banno H."/>
            <person name="Chua N.-H."/>
        </authorList>
    </citation>
    <scope>NUCLEOTIDE SEQUENCE [LARGE SCALE GENOMIC DNA]</scope>
    <source>
        <strain evidence="1">Vibrio tapetis CECT4600</strain>
    </source>
</reference>
<keyword evidence="2" id="KW-1185">Reference proteome</keyword>
<protein>
    <submittedName>
        <fullName evidence="1">Uncharacterized protein</fullName>
    </submittedName>
</protein>
<name>A0A2N8ZHM8_9VIBR</name>
<evidence type="ECO:0000313" key="2">
    <source>
        <dbReference type="Proteomes" id="UP000235828"/>
    </source>
</evidence>
<organism evidence="1 2">
    <name type="scientific">Vibrio tapetis subsp. tapetis</name>
    <dbReference type="NCBI Taxonomy" id="1671868"/>
    <lineage>
        <taxon>Bacteria</taxon>
        <taxon>Pseudomonadati</taxon>
        <taxon>Pseudomonadota</taxon>
        <taxon>Gammaproteobacteria</taxon>
        <taxon>Vibrionales</taxon>
        <taxon>Vibrionaceae</taxon>
        <taxon>Vibrio</taxon>
    </lineage>
</organism>
<dbReference type="Proteomes" id="UP000235828">
    <property type="component" value="Chromosome A"/>
</dbReference>
<dbReference type="KEGG" id="vta:A3458"/>